<dbReference type="PROSITE" id="PS00455">
    <property type="entry name" value="AMP_BINDING"/>
    <property type="match status" value="1"/>
</dbReference>
<dbReference type="PANTHER" id="PTHR43201:SF5">
    <property type="entry name" value="MEDIUM-CHAIN ACYL-COA LIGASE ACSF2, MITOCHONDRIAL"/>
    <property type="match status" value="1"/>
</dbReference>
<dbReference type="SUPFAM" id="SSF56801">
    <property type="entry name" value="Acetyl-CoA synthetase-like"/>
    <property type="match status" value="1"/>
</dbReference>
<dbReference type="RefSeq" id="WP_006369035.1">
    <property type="nucleotide sequence ID" value="NZ_CP116236.1"/>
</dbReference>
<dbReference type="PANTHER" id="PTHR43201">
    <property type="entry name" value="ACYL-COA SYNTHETASE"/>
    <property type="match status" value="1"/>
</dbReference>
<reference evidence="5 6" key="1">
    <citation type="submission" date="2020-04" db="EMBL/GenBank/DDBJ databases">
        <title>MicrobeNet Type strains.</title>
        <authorList>
            <person name="Nicholson A.C."/>
        </authorList>
    </citation>
    <scope>NUCLEOTIDE SEQUENCE [LARGE SCALE GENOMIC DNA]</scope>
    <source>
        <strain evidence="5 6">ATCC BAA-14</strain>
    </source>
</reference>
<dbReference type="Proteomes" id="UP000563898">
    <property type="component" value="Unassembled WGS sequence"/>
</dbReference>
<accession>A0A846WIX1</accession>
<protein>
    <submittedName>
        <fullName evidence="5">Acyl--CoA ligase</fullName>
    </submittedName>
</protein>
<dbReference type="InterPro" id="IPR042099">
    <property type="entry name" value="ANL_N_sf"/>
</dbReference>
<dbReference type="GO" id="GO:0006631">
    <property type="term" value="P:fatty acid metabolic process"/>
    <property type="evidence" value="ECO:0007669"/>
    <property type="project" value="TreeGrafter"/>
</dbReference>
<evidence type="ECO:0000256" key="2">
    <source>
        <dbReference type="ARBA" id="ARBA00022598"/>
    </source>
</evidence>
<gene>
    <name evidence="5" type="ORF">HGA05_05735</name>
</gene>
<comment type="caution">
    <text evidence="5">The sequence shown here is derived from an EMBL/GenBank/DDBJ whole genome shotgun (WGS) entry which is preliminary data.</text>
</comment>
<feature type="domain" description="AMP-binding enzyme C-terminal" evidence="4">
    <location>
        <begin position="435"/>
        <end position="508"/>
    </location>
</feature>
<dbReference type="Gene3D" id="3.40.50.12780">
    <property type="entry name" value="N-terminal domain of ligase-like"/>
    <property type="match status" value="1"/>
</dbReference>
<keyword evidence="2 5" id="KW-0436">Ligase</keyword>
<dbReference type="Pfam" id="PF13193">
    <property type="entry name" value="AMP-binding_C"/>
    <property type="match status" value="1"/>
</dbReference>
<dbReference type="EMBL" id="JAAXPC010000002">
    <property type="protein sequence ID" value="NKY01069.1"/>
    <property type="molecule type" value="Genomic_DNA"/>
</dbReference>
<dbReference type="InterPro" id="IPR020845">
    <property type="entry name" value="AMP-binding_CS"/>
</dbReference>
<evidence type="ECO:0000256" key="1">
    <source>
        <dbReference type="ARBA" id="ARBA00006432"/>
    </source>
</evidence>
<dbReference type="Pfam" id="PF00501">
    <property type="entry name" value="AMP-binding"/>
    <property type="match status" value="1"/>
</dbReference>
<evidence type="ECO:0000259" key="3">
    <source>
        <dbReference type="Pfam" id="PF00501"/>
    </source>
</evidence>
<evidence type="ECO:0000313" key="5">
    <source>
        <dbReference type="EMBL" id="NKY01069.1"/>
    </source>
</evidence>
<dbReference type="AlphaFoldDB" id="A0A846WIX1"/>
<dbReference type="InterPro" id="IPR025110">
    <property type="entry name" value="AMP-bd_C"/>
</dbReference>
<sequence length="523" mass="55322">MTDPISTAPTIPTLMDDAVARTPDAPFLVTPEGTWSYAQVRDTADQLARALHTIGVGPGDRVALAAPNCAEWIITLIGATRVGATVVALNVLYREAELDYMLNESGATVLICAAEHHGFDFVSFLDDFRKRLPGVNHYVFLHGAGFSTSRTWQHLIDSAPDVDTEWEPVGILTPAVLLYTSGTTGAPKGAMLTHASLLASARAQAAHLGQRPDDAVIAHMPFNHVGGLTCTVLAAMTVGARLILVPGFHPQQSLAAIVAHGATMCVGVPTMFALMMAEPTFADADLSRVRTCVIGGSNVDPALGRRVIDAFPGARLANLYGLSETSGGCIISAEGDDLDTLVETLGVPIGDFRARVVDADDNEVDAGVDGELQIAGDCVAAGYWQRPDATTDAFGTDGWLRTGDMATARPDGHIVLRGRRKEMYVRGGYNVYPAEVENVLTSHPHVVLAAVIGVPDETYGEVGVAFVVLDDAVDVTELRALCAEQLARYKQPGEIVVVDSLPLTPSGKIKKADIKKSHLSSAG</sequence>
<evidence type="ECO:0000259" key="4">
    <source>
        <dbReference type="Pfam" id="PF13193"/>
    </source>
</evidence>
<evidence type="ECO:0000313" key="6">
    <source>
        <dbReference type="Proteomes" id="UP000563898"/>
    </source>
</evidence>
<dbReference type="Gene3D" id="3.30.300.30">
    <property type="match status" value="1"/>
</dbReference>
<comment type="similarity">
    <text evidence="1">Belongs to the ATP-dependent AMP-binding enzyme family.</text>
</comment>
<dbReference type="InterPro" id="IPR000873">
    <property type="entry name" value="AMP-dep_synth/lig_dom"/>
</dbReference>
<organism evidence="5 6">
    <name type="scientific">Gordonia polyisoprenivorans</name>
    <dbReference type="NCBI Taxonomy" id="84595"/>
    <lineage>
        <taxon>Bacteria</taxon>
        <taxon>Bacillati</taxon>
        <taxon>Actinomycetota</taxon>
        <taxon>Actinomycetes</taxon>
        <taxon>Mycobacteriales</taxon>
        <taxon>Gordoniaceae</taxon>
        <taxon>Gordonia</taxon>
    </lineage>
</organism>
<proteinExistence type="inferred from homology"/>
<feature type="domain" description="AMP-dependent synthetase/ligase" evidence="3">
    <location>
        <begin position="16"/>
        <end position="384"/>
    </location>
</feature>
<dbReference type="GO" id="GO:0031956">
    <property type="term" value="F:medium-chain fatty acid-CoA ligase activity"/>
    <property type="evidence" value="ECO:0007669"/>
    <property type="project" value="TreeGrafter"/>
</dbReference>
<dbReference type="InterPro" id="IPR045851">
    <property type="entry name" value="AMP-bd_C_sf"/>
</dbReference>
<name>A0A846WIX1_9ACTN</name>